<protein>
    <submittedName>
        <fullName evidence="2">(northern house mosquito) hypothetical protein</fullName>
    </submittedName>
</protein>
<evidence type="ECO:0000256" key="1">
    <source>
        <dbReference type="SAM" id="Phobius"/>
    </source>
</evidence>
<feature type="transmembrane region" description="Helical" evidence="1">
    <location>
        <begin position="73"/>
        <end position="96"/>
    </location>
</feature>
<dbReference type="PROSITE" id="PS51257">
    <property type="entry name" value="PROKAR_LIPOPROTEIN"/>
    <property type="match status" value="1"/>
</dbReference>
<accession>A0A8D8I1J0</accession>
<proteinExistence type="predicted"/>
<keyword evidence="1" id="KW-0472">Membrane</keyword>
<sequence>MSFNRSVGPSVSPAFFFLSAAASAWSWLGCFELNVAGLPEPIACDMLPFFLGAAMVSPAVGSFLRLRFFLEMVGVSGGGVAMLGSTGGFGIVSPPLTGMRVLYEQIVQVNFAVVAFRLCMYS</sequence>
<keyword evidence="1" id="KW-1133">Transmembrane helix</keyword>
<reference evidence="2" key="1">
    <citation type="submission" date="2021-05" db="EMBL/GenBank/DDBJ databases">
        <authorList>
            <person name="Alioto T."/>
            <person name="Alioto T."/>
            <person name="Gomez Garrido J."/>
        </authorList>
    </citation>
    <scope>NUCLEOTIDE SEQUENCE</scope>
</reference>
<organism evidence="2">
    <name type="scientific">Culex pipiens</name>
    <name type="common">House mosquito</name>
    <dbReference type="NCBI Taxonomy" id="7175"/>
    <lineage>
        <taxon>Eukaryota</taxon>
        <taxon>Metazoa</taxon>
        <taxon>Ecdysozoa</taxon>
        <taxon>Arthropoda</taxon>
        <taxon>Hexapoda</taxon>
        <taxon>Insecta</taxon>
        <taxon>Pterygota</taxon>
        <taxon>Neoptera</taxon>
        <taxon>Endopterygota</taxon>
        <taxon>Diptera</taxon>
        <taxon>Nematocera</taxon>
        <taxon>Culicoidea</taxon>
        <taxon>Culicidae</taxon>
        <taxon>Culicinae</taxon>
        <taxon>Culicini</taxon>
        <taxon>Culex</taxon>
        <taxon>Culex</taxon>
    </lineage>
</organism>
<dbReference type="EMBL" id="HBUE01336163">
    <property type="protein sequence ID" value="CAG6596042.1"/>
    <property type="molecule type" value="Transcribed_RNA"/>
</dbReference>
<dbReference type="AlphaFoldDB" id="A0A8D8I1J0"/>
<evidence type="ECO:0000313" key="2">
    <source>
        <dbReference type="EMBL" id="CAG6543916.1"/>
    </source>
</evidence>
<feature type="transmembrane region" description="Helical" evidence="1">
    <location>
        <begin position="46"/>
        <end position="66"/>
    </location>
</feature>
<name>A0A8D8I1J0_CULPI</name>
<dbReference type="EMBL" id="HBUE01229391">
    <property type="protein sequence ID" value="CAG6543916.1"/>
    <property type="molecule type" value="Transcribed_RNA"/>
</dbReference>
<keyword evidence="1" id="KW-0812">Transmembrane</keyword>